<protein>
    <submittedName>
        <fullName evidence="3">Methylglutaconyl-CoA hydratase/2-(1,2-epoxy-1,2-dihydrophenyl)acetyl-CoA isomerase</fullName>
    </submittedName>
</protein>
<dbReference type="SUPFAM" id="SSF52096">
    <property type="entry name" value="ClpP/crotonase"/>
    <property type="match status" value="1"/>
</dbReference>
<gene>
    <name evidence="3" type="ORF">SAMN05216251_12049</name>
</gene>
<evidence type="ECO:0000256" key="2">
    <source>
        <dbReference type="RuleBase" id="RU003707"/>
    </source>
</evidence>
<sequence length="243" mass="25576">MTAVDLRTADGRAYIEVPSFAPLTAHDPDFAGRLAAAVVEASDDDHVKAIVLRATGPDFAPATPTGFPSVAGTPTTWHRAFAASTAVYQATCFAKKVVVAEVRGACHGAGSALLLCADLAVASEDAAFGSPFLDVPESNFVLAALTIRLNRAKSWLLRGQTYTAADALRIGLVNRVVPTGRLRAETERMTAAVRGMPLDGVTMSKMLQQAVYDAHGVGREFDLADHYAIHRAAVGSGLAEERA</sequence>
<dbReference type="OrthoDB" id="9777711at2"/>
<evidence type="ECO:0000313" key="4">
    <source>
        <dbReference type="Proteomes" id="UP000199323"/>
    </source>
</evidence>
<dbReference type="AlphaFoldDB" id="A0A1I2JWT8"/>
<dbReference type="InterPro" id="IPR018376">
    <property type="entry name" value="Enoyl-CoA_hyd/isom_CS"/>
</dbReference>
<dbReference type="InterPro" id="IPR029045">
    <property type="entry name" value="ClpP/crotonase-like_dom_sf"/>
</dbReference>
<dbReference type="Gene3D" id="3.90.226.10">
    <property type="entry name" value="2-enoyl-CoA Hydratase, Chain A, domain 1"/>
    <property type="match status" value="1"/>
</dbReference>
<dbReference type="STRING" id="380248.SAMN05216251_12049"/>
<comment type="similarity">
    <text evidence="1 2">Belongs to the enoyl-CoA hydratase/isomerase family.</text>
</comment>
<dbReference type="Pfam" id="PF00378">
    <property type="entry name" value="ECH_1"/>
    <property type="match status" value="1"/>
</dbReference>
<organism evidence="3 4">
    <name type="scientific">Actinacidiphila alni</name>
    <dbReference type="NCBI Taxonomy" id="380248"/>
    <lineage>
        <taxon>Bacteria</taxon>
        <taxon>Bacillati</taxon>
        <taxon>Actinomycetota</taxon>
        <taxon>Actinomycetes</taxon>
        <taxon>Kitasatosporales</taxon>
        <taxon>Streptomycetaceae</taxon>
        <taxon>Actinacidiphila</taxon>
    </lineage>
</organism>
<dbReference type="EMBL" id="FONG01000020">
    <property type="protein sequence ID" value="SFF58659.1"/>
    <property type="molecule type" value="Genomic_DNA"/>
</dbReference>
<dbReference type="CDD" id="cd06558">
    <property type="entry name" value="crotonase-like"/>
    <property type="match status" value="1"/>
</dbReference>
<evidence type="ECO:0000313" key="3">
    <source>
        <dbReference type="EMBL" id="SFF58659.1"/>
    </source>
</evidence>
<evidence type="ECO:0000256" key="1">
    <source>
        <dbReference type="ARBA" id="ARBA00005254"/>
    </source>
</evidence>
<accession>A0A1I2JWT8</accession>
<dbReference type="GO" id="GO:0016853">
    <property type="term" value="F:isomerase activity"/>
    <property type="evidence" value="ECO:0007669"/>
    <property type="project" value="UniProtKB-KW"/>
</dbReference>
<keyword evidence="3" id="KW-0413">Isomerase</keyword>
<dbReference type="PANTHER" id="PTHR43802:SF1">
    <property type="entry name" value="IP11341P-RELATED"/>
    <property type="match status" value="1"/>
</dbReference>
<dbReference type="PROSITE" id="PS00166">
    <property type="entry name" value="ENOYL_COA_HYDRATASE"/>
    <property type="match status" value="1"/>
</dbReference>
<keyword evidence="4" id="KW-1185">Reference proteome</keyword>
<dbReference type="Proteomes" id="UP000199323">
    <property type="component" value="Unassembled WGS sequence"/>
</dbReference>
<dbReference type="PANTHER" id="PTHR43802">
    <property type="entry name" value="ENOYL-COA HYDRATASE"/>
    <property type="match status" value="1"/>
</dbReference>
<name>A0A1I2JWT8_9ACTN</name>
<dbReference type="InterPro" id="IPR001753">
    <property type="entry name" value="Enoyl-CoA_hydra/iso"/>
</dbReference>
<reference evidence="3 4" key="1">
    <citation type="submission" date="2016-10" db="EMBL/GenBank/DDBJ databases">
        <authorList>
            <person name="de Groot N.N."/>
        </authorList>
    </citation>
    <scope>NUCLEOTIDE SEQUENCE [LARGE SCALE GENOMIC DNA]</scope>
    <source>
        <strain evidence="3 4">CGMCC 4.3510</strain>
    </source>
</reference>
<dbReference type="RefSeq" id="WP_093716400.1">
    <property type="nucleotide sequence ID" value="NZ_FONG01000020.1"/>
</dbReference>
<proteinExistence type="inferred from homology"/>